<dbReference type="EC" id="2.3.2.26" evidence="2"/>
<keyword evidence="9" id="KW-1185">Reference proteome</keyword>
<dbReference type="Gene3D" id="3.60.40.10">
    <property type="entry name" value="PPM-type phosphatase domain"/>
    <property type="match status" value="1"/>
</dbReference>
<accession>A0AAN9KI43</accession>
<dbReference type="InterPro" id="IPR035983">
    <property type="entry name" value="Hect_E3_ubiquitin_ligase"/>
</dbReference>
<evidence type="ECO:0000256" key="3">
    <source>
        <dbReference type="ARBA" id="ARBA00022679"/>
    </source>
</evidence>
<comment type="catalytic activity">
    <reaction evidence="1">
        <text>S-ubiquitinyl-[E2 ubiquitin-conjugating enzyme]-L-cysteine + [acceptor protein]-L-lysine = [E2 ubiquitin-conjugating enzyme]-L-cysteine + N(6)-ubiquitinyl-[acceptor protein]-L-lysine.</text>
        <dbReference type="EC" id="2.3.2.26"/>
    </reaction>
</comment>
<sequence length="303" mass="34208">MLEENIEEREYISPLRCWPRGLCLSKSIGDMDLGEFIVPIPYVKQVKLSNTCGRLITASDGIWDTLSLKMTTKSCHALRTRGLKDDTTCIVVDIIPPEVELPQTPPPKKRNKLRDLFFRKRSRDSTGKLSKKLSAINIVEELFEEGSIASSKVLFYVAGWSGKEQDSMIVEDDMTGDDKVTETNILFRDFSFAGGSDYEPDDREVAAVGAVCGILATARQRHGSWAVFTRNRFKIRRDHILEDAYDLMSQLSEDDLRGLIRVTFVNEFGVKEAGIDEGGIFKVFMENITRAAFDVQYGLFKVI</sequence>
<dbReference type="SUPFAM" id="SSF81606">
    <property type="entry name" value="PP2C-like"/>
    <property type="match status" value="1"/>
</dbReference>
<reference evidence="8 9" key="1">
    <citation type="submission" date="2024-01" db="EMBL/GenBank/DDBJ databases">
        <title>The genomes of 5 underutilized Papilionoideae crops provide insights into root nodulation and disease resistance.</title>
        <authorList>
            <person name="Yuan L."/>
        </authorList>
    </citation>
    <scope>NUCLEOTIDE SEQUENCE [LARGE SCALE GENOMIC DNA]</scope>
    <source>
        <strain evidence="8">LY-2023</strain>
        <tissue evidence="8">Leaf</tissue>
    </source>
</reference>
<evidence type="ECO:0000259" key="6">
    <source>
        <dbReference type="PROSITE" id="PS50237"/>
    </source>
</evidence>
<comment type="caution">
    <text evidence="8">The sequence shown here is derived from an EMBL/GenBank/DDBJ whole genome shotgun (WGS) entry which is preliminary data.</text>
</comment>
<dbReference type="GO" id="GO:0006511">
    <property type="term" value="P:ubiquitin-dependent protein catabolic process"/>
    <property type="evidence" value="ECO:0007669"/>
    <property type="project" value="TreeGrafter"/>
</dbReference>
<dbReference type="InterPro" id="IPR036457">
    <property type="entry name" value="PPM-type-like_dom_sf"/>
</dbReference>
<dbReference type="Proteomes" id="UP001359559">
    <property type="component" value="Unassembled WGS sequence"/>
</dbReference>
<name>A0AAN9KI43_CLITE</name>
<keyword evidence="4 5" id="KW-0833">Ubl conjugation pathway</keyword>
<dbReference type="Pfam" id="PF00481">
    <property type="entry name" value="PP2C"/>
    <property type="match status" value="1"/>
</dbReference>
<protein>
    <recommendedName>
        <fullName evidence="2">HECT-type E3 ubiquitin transferase</fullName>
        <ecNumber evidence="2">2.3.2.26</ecNumber>
    </recommendedName>
</protein>
<evidence type="ECO:0000256" key="1">
    <source>
        <dbReference type="ARBA" id="ARBA00000885"/>
    </source>
</evidence>
<feature type="domain" description="PPM-type phosphatase" evidence="7">
    <location>
        <begin position="1"/>
        <end position="94"/>
    </location>
</feature>
<feature type="domain" description="HECT" evidence="6">
    <location>
        <begin position="252"/>
        <end position="303"/>
    </location>
</feature>
<dbReference type="SUPFAM" id="SSF56204">
    <property type="entry name" value="Hect, E3 ligase catalytic domain"/>
    <property type="match status" value="1"/>
</dbReference>
<proteinExistence type="predicted"/>
<comment type="caution">
    <text evidence="5">Lacks conserved residue(s) required for the propagation of feature annotation.</text>
</comment>
<organism evidence="8 9">
    <name type="scientific">Clitoria ternatea</name>
    <name type="common">Butterfly pea</name>
    <dbReference type="NCBI Taxonomy" id="43366"/>
    <lineage>
        <taxon>Eukaryota</taxon>
        <taxon>Viridiplantae</taxon>
        <taxon>Streptophyta</taxon>
        <taxon>Embryophyta</taxon>
        <taxon>Tracheophyta</taxon>
        <taxon>Spermatophyta</taxon>
        <taxon>Magnoliopsida</taxon>
        <taxon>eudicotyledons</taxon>
        <taxon>Gunneridae</taxon>
        <taxon>Pentapetalae</taxon>
        <taxon>rosids</taxon>
        <taxon>fabids</taxon>
        <taxon>Fabales</taxon>
        <taxon>Fabaceae</taxon>
        <taxon>Papilionoideae</taxon>
        <taxon>50 kb inversion clade</taxon>
        <taxon>NPAAA clade</taxon>
        <taxon>indigoferoid/millettioid clade</taxon>
        <taxon>Phaseoleae</taxon>
        <taxon>Clitoria</taxon>
    </lineage>
</organism>
<evidence type="ECO:0000259" key="7">
    <source>
        <dbReference type="PROSITE" id="PS51746"/>
    </source>
</evidence>
<evidence type="ECO:0000256" key="5">
    <source>
        <dbReference type="PROSITE-ProRule" id="PRU00104"/>
    </source>
</evidence>
<dbReference type="InterPro" id="IPR044611">
    <property type="entry name" value="E3A/B/C-like"/>
</dbReference>
<gene>
    <name evidence="8" type="ORF">RJT34_02438</name>
</gene>
<dbReference type="GO" id="GO:0000209">
    <property type="term" value="P:protein polyubiquitination"/>
    <property type="evidence" value="ECO:0007669"/>
    <property type="project" value="InterPro"/>
</dbReference>
<dbReference type="Gene3D" id="3.90.1750.10">
    <property type="entry name" value="Hect, E3 ligase catalytic domains"/>
    <property type="match status" value="1"/>
</dbReference>
<dbReference type="AlphaFoldDB" id="A0AAN9KI43"/>
<dbReference type="InterPro" id="IPR001932">
    <property type="entry name" value="PPM-type_phosphatase-like_dom"/>
</dbReference>
<dbReference type="PANTHER" id="PTHR45700:SF6">
    <property type="entry name" value="E3 UBIQUITIN-PROTEIN LIGASE UPL6"/>
    <property type="match status" value="1"/>
</dbReference>
<dbReference type="PROSITE" id="PS50237">
    <property type="entry name" value="HECT"/>
    <property type="match status" value="1"/>
</dbReference>
<dbReference type="EMBL" id="JAYKXN010000001">
    <property type="protein sequence ID" value="KAK7317862.1"/>
    <property type="molecule type" value="Genomic_DNA"/>
</dbReference>
<dbReference type="PROSITE" id="PS51746">
    <property type="entry name" value="PPM_2"/>
    <property type="match status" value="1"/>
</dbReference>
<dbReference type="GO" id="GO:0061630">
    <property type="term" value="F:ubiquitin protein ligase activity"/>
    <property type="evidence" value="ECO:0007669"/>
    <property type="project" value="UniProtKB-EC"/>
</dbReference>
<dbReference type="PANTHER" id="PTHR45700">
    <property type="entry name" value="UBIQUITIN-PROTEIN LIGASE E3C"/>
    <property type="match status" value="1"/>
</dbReference>
<dbReference type="InterPro" id="IPR000569">
    <property type="entry name" value="HECT_dom"/>
</dbReference>
<evidence type="ECO:0000313" key="8">
    <source>
        <dbReference type="EMBL" id="KAK7317862.1"/>
    </source>
</evidence>
<evidence type="ECO:0000256" key="2">
    <source>
        <dbReference type="ARBA" id="ARBA00012485"/>
    </source>
</evidence>
<evidence type="ECO:0000256" key="4">
    <source>
        <dbReference type="ARBA" id="ARBA00022786"/>
    </source>
</evidence>
<evidence type="ECO:0000313" key="9">
    <source>
        <dbReference type="Proteomes" id="UP001359559"/>
    </source>
</evidence>
<keyword evidence="3" id="KW-0808">Transferase</keyword>